<dbReference type="STRING" id="37653.A0A0L8FQZ3"/>
<feature type="domain" description="Cyclic nucleotide-binding" evidence="1">
    <location>
        <begin position="258"/>
        <end position="340"/>
    </location>
</feature>
<dbReference type="SUPFAM" id="SSF51206">
    <property type="entry name" value="cAMP-binding domain-like"/>
    <property type="match status" value="2"/>
</dbReference>
<dbReference type="EMBL" id="KQ427654">
    <property type="protein sequence ID" value="KOF66826.1"/>
    <property type="molecule type" value="Genomic_DNA"/>
</dbReference>
<dbReference type="CDD" id="cd00038">
    <property type="entry name" value="CAP_ED"/>
    <property type="match status" value="1"/>
</dbReference>
<dbReference type="PROSITE" id="PS50042">
    <property type="entry name" value="CNMP_BINDING_3"/>
    <property type="match status" value="1"/>
</dbReference>
<dbReference type="OMA" id="YSRYESC"/>
<dbReference type="OrthoDB" id="166212at2759"/>
<evidence type="ECO:0000313" key="2">
    <source>
        <dbReference type="EMBL" id="KOF66825.1"/>
    </source>
</evidence>
<dbReference type="KEGG" id="obi:106881880"/>
<sequence length="609" mass="70579">MGQLIKHYQLGHSQKPAGAVGQQKNNTECGATAMNPFIVKVLISKMERQGKIEQHTLKKRIINNSLSLEQRYQTLFPKLPAYKDMRTERQKPFSKTLFKRLAQVLLAFYRLFDSPKVIKEFHHEMPFTGRLTTESIILEPDDGLRYRSTESEIHDAQNQWHAAINIAALMAKIKGDTLHPESVSSNVEDLSFNPSYFKVDRETTILSEEAQNILRQIPERRFPEDVKIVVNCLQNAGLACFCNYPDEIQKMIAKIAGYMVVTPKRVIIRQGICAEHFYFIIGGRVMISERDYRKDGTEKEKITTLHPGTSFGELDMVNHTLRKFSATSINTVQLLTIERDDILKEFTSYKYDKQIPDHIKFLAQCKFMQFWPVERFGNNLRHCFVYFFKRDVVVLEDSHNTDWIYIMKKGICRVMKRLKKPQKQHVNISNNRLKFVSNANFEQIFKLPLRKGDKDDRILGNIEVIDSIADSVEYPKTSSNKSSTERLCNKKKHVNNDNNYISVQIDLLKCRDVFGLDTLVFDEYYILPATDSVSLVSGGAEIVLLSKKFFIKNASELVKWQVRKQANSYPNNNDLDVKLESQQMWDDYKKTVMSELVSGKIKETPKIWK</sequence>
<dbReference type="InterPro" id="IPR018490">
    <property type="entry name" value="cNMP-bd_dom_sf"/>
</dbReference>
<dbReference type="PANTHER" id="PTHR23011">
    <property type="entry name" value="CYCLIC NUCLEOTIDE-BINDING DOMAIN CONTAINING PROTEIN"/>
    <property type="match status" value="1"/>
</dbReference>
<name>A0A0L8FQZ3_OCTBM</name>
<dbReference type="AlphaFoldDB" id="A0A0L8FQZ3"/>
<proteinExistence type="predicted"/>
<dbReference type="InterPro" id="IPR014710">
    <property type="entry name" value="RmlC-like_jellyroll"/>
</dbReference>
<dbReference type="InterPro" id="IPR000595">
    <property type="entry name" value="cNMP-bd_dom"/>
</dbReference>
<accession>A0A0L8FQZ3</accession>
<gene>
    <name evidence="2" type="ORF">OCBIM_22011144mg</name>
</gene>
<dbReference type="EMBL" id="KQ427654">
    <property type="protein sequence ID" value="KOF66825.1"/>
    <property type="molecule type" value="Genomic_DNA"/>
</dbReference>
<protein>
    <recommendedName>
        <fullName evidence="1">Cyclic nucleotide-binding domain-containing protein</fullName>
    </recommendedName>
</protein>
<evidence type="ECO:0000259" key="1">
    <source>
        <dbReference type="PROSITE" id="PS50042"/>
    </source>
</evidence>
<dbReference type="Pfam" id="PF00027">
    <property type="entry name" value="cNMP_binding"/>
    <property type="match status" value="1"/>
</dbReference>
<reference evidence="2" key="1">
    <citation type="submission" date="2015-07" db="EMBL/GenBank/DDBJ databases">
        <title>MeaNS - Measles Nucleotide Surveillance Program.</title>
        <authorList>
            <person name="Tran T."/>
            <person name="Druce J."/>
        </authorList>
    </citation>
    <scope>NUCLEOTIDE SEQUENCE</scope>
    <source>
        <strain evidence="2">UCB-OBI-ISO-001</strain>
        <tissue evidence="2">Gonad</tissue>
    </source>
</reference>
<organism evidence="2">
    <name type="scientific">Octopus bimaculoides</name>
    <name type="common">California two-spotted octopus</name>
    <dbReference type="NCBI Taxonomy" id="37653"/>
    <lineage>
        <taxon>Eukaryota</taxon>
        <taxon>Metazoa</taxon>
        <taxon>Spiralia</taxon>
        <taxon>Lophotrochozoa</taxon>
        <taxon>Mollusca</taxon>
        <taxon>Cephalopoda</taxon>
        <taxon>Coleoidea</taxon>
        <taxon>Octopodiformes</taxon>
        <taxon>Octopoda</taxon>
        <taxon>Incirrata</taxon>
        <taxon>Octopodidae</taxon>
        <taxon>Octopus</taxon>
    </lineage>
</organism>
<dbReference type="PANTHER" id="PTHR23011:SF28">
    <property type="entry name" value="CYCLIC NUCLEOTIDE-BINDING DOMAIN CONTAINING PROTEIN"/>
    <property type="match status" value="1"/>
</dbReference>
<dbReference type="Gene3D" id="2.60.120.10">
    <property type="entry name" value="Jelly Rolls"/>
    <property type="match status" value="1"/>
</dbReference>